<dbReference type="EMBL" id="CM047581">
    <property type="protein sequence ID" value="KAI9916952.1"/>
    <property type="molecule type" value="Genomic_DNA"/>
</dbReference>
<evidence type="ECO:0000313" key="2">
    <source>
        <dbReference type="Proteomes" id="UP001163321"/>
    </source>
</evidence>
<proteinExistence type="predicted"/>
<organism evidence="1 2">
    <name type="scientific">Peronosclerospora sorghi</name>
    <dbReference type="NCBI Taxonomy" id="230839"/>
    <lineage>
        <taxon>Eukaryota</taxon>
        <taxon>Sar</taxon>
        <taxon>Stramenopiles</taxon>
        <taxon>Oomycota</taxon>
        <taxon>Peronosporomycetes</taxon>
        <taxon>Peronosporales</taxon>
        <taxon>Peronosporaceae</taxon>
        <taxon>Peronosclerospora</taxon>
    </lineage>
</organism>
<accession>A0ACC0WEE2</accession>
<reference evidence="1 2" key="1">
    <citation type="journal article" date="2022" name="bioRxiv">
        <title>The genome of the oomycete Peronosclerospora sorghi, a cosmopolitan pathogen of maize and sorghum, is inflated with dispersed pseudogenes.</title>
        <authorList>
            <person name="Fletcher K."/>
            <person name="Martin F."/>
            <person name="Isakeit T."/>
            <person name="Cavanaugh K."/>
            <person name="Magill C."/>
            <person name="Michelmore R."/>
        </authorList>
    </citation>
    <scope>NUCLEOTIDE SEQUENCE [LARGE SCALE GENOMIC DNA]</scope>
    <source>
        <strain evidence="1">P6</strain>
    </source>
</reference>
<gene>
    <name evidence="1" type="ORF">PsorP6_016835</name>
</gene>
<protein>
    <submittedName>
        <fullName evidence="1">Uncharacterized protein</fullName>
    </submittedName>
</protein>
<comment type="caution">
    <text evidence="1">The sequence shown here is derived from an EMBL/GenBank/DDBJ whole genome shotgun (WGS) entry which is preliminary data.</text>
</comment>
<name>A0ACC0WEE2_9STRA</name>
<keyword evidence="2" id="KW-1185">Reference proteome</keyword>
<sequence length="160" mass="17925">MIEPQLGLSDDTRFSGQSVGNSPYLMYVDDAFERHKAIISRLNANDPLMACSSTTDRLDRSYLRLLDPEHDPNAGVPTEARIVQDIIRCMGPHLKAIIDSKGTVVPNMDFQNGHRRLSKVNNQGGKRNKSSLSVKWIHDDAKDARNALIECSLSRKRPIL</sequence>
<evidence type="ECO:0000313" key="1">
    <source>
        <dbReference type="EMBL" id="KAI9916952.1"/>
    </source>
</evidence>
<dbReference type="Proteomes" id="UP001163321">
    <property type="component" value="Chromosome 2"/>
</dbReference>